<reference evidence="1" key="1">
    <citation type="submission" date="2022-07" db="EMBL/GenBank/DDBJ databases">
        <title>Genome Sequence of Lecanicillium saksenae.</title>
        <authorList>
            <person name="Buettner E."/>
        </authorList>
    </citation>
    <scope>NUCLEOTIDE SEQUENCE</scope>
    <source>
        <strain evidence="1">VT-O1</strain>
    </source>
</reference>
<evidence type="ECO:0000313" key="2">
    <source>
        <dbReference type="Proteomes" id="UP001148737"/>
    </source>
</evidence>
<comment type="caution">
    <text evidence="1">The sequence shown here is derived from an EMBL/GenBank/DDBJ whole genome shotgun (WGS) entry which is preliminary data.</text>
</comment>
<dbReference type="Proteomes" id="UP001148737">
    <property type="component" value="Unassembled WGS sequence"/>
</dbReference>
<name>A0ACC1R905_9HYPO</name>
<keyword evidence="2" id="KW-1185">Reference proteome</keyword>
<sequence length="86" mass="9332">MAGKVVIGRADNGWTPIKVVSVPIHTNRVYNVAVRAVGSQFDVKVTHGSDIIATFTVVDNTFKYGANGVRAFQTKATFDNVEVRHA</sequence>
<gene>
    <name evidence="1" type="ORF">NLG97_g1045</name>
</gene>
<protein>
    <submittedName>
        <fullName evidence="1">Uncharacterized protein</fullName>
    </submittedName>
</protein>
<dbReference type="EMBL" id="JANAKD010000045">
    <property type="protein sequence ID" value="KAJ3498547.1"/>
    <property type="molecule type" value="Genomic_DNA"/>
</dbReference>
<organism evidence="1 2">
    <name type="scientific">Lecanicillium saksenae</name>
    <dbReference type="NCBI Taxonomy" id="468837"/>
    <lineage>
        <taxon>Eukaryota</taxon>
        <taxon>Fungi</taxon>
        <taxon>Dikarya</taxon>
        <taxon>Ascomycota</taxon>
        <taxon>Pezizomycotina</taxon>
        <taxon>Sordariomycetes</taxon>
        <taxon>Hypocreomycetidae</taxon>
        <taxon>Hypocreales</taxon>
        <taxon>Cordycipitaceae</taxon>
        <taxon>Lecanicillium</taxon>
    </lineage>
</organism>
<evidence type="ECO:0000313" key="1">
    <source>
        <dbReference type="EMBL" id="KAJ3498547.1"/>
    </source>
</evidence>
<accession>A0ACC1R905</accession>
<proteinExistence type="predicted"/>